<sequence length="375" mass="41436">MVNQIGRRSTGVRRVIKAALSLSLLASTAACTAWYDPEAQLPSSQSWRRVAQDDVPVIFTEDHPLDILAARRQTYGKLTEIFELTLENPTILPGENSFRLEIRHRPTSMLTSITTLSEPFATPRYDQRVLTVKLEQEFPTLQAKIQPDLRVNRYGMYSYATATDGIVGCVLAWQVIDDSERVLPPMFKLLRSEYRFCAPDKKPGELLEAFDTATLFFNGNMMPSIETGASYLGHRDEIVPPSERGEPPVGRSAPRVKPESPTLSISTRGKSSGDIPLGRASLLDLDNATHAETVQRLLQGVGLYEGRIDGIWGPQSRKALKLFKAANGLPANDGWDAAVQRRMGQLVPVPGGRYGQGSSSRGPFQTATNLIRVEE</sequence>
<dbReference type="STRING" id="1385369.N825_09195"/>
<evidence type="ECO:0000256" key="2">
    <source>
        <dbReference type="SAM" id="SignalP"/>
    </source>
</evidence>
<keyword evidence="2" id="KW-0732">Signal</keyword>
<evidence type="ECO:0000259" key="3">
    <source>
        <dbReference type="Pfam" id="PF01471"/>
    </source>
</evidence>
<name>W9GV26_9PROT</name>
<dbReference type="Pfam" id="PF17038">
    <property type="entry name" value="CBP_BcsN"/>
    <property type="match status" value="1"/>
</dbReference>
<reference evidence="4 5" key="1">
    <citation type="submission" date="2013-08" db="EMBL/GenBank/DDBJ databases">
        <title>The genome sequence of Skermanella stibiiresistens.</title>
        <authorList>
            <person name="Zhu W."/>
            <person name="Wang G."/>
        </authorList>
    </citation>
    <scope>NUCLEOTIDE SEQUENCE [LARGE SCALE GENOMIC DNA]</scope>
    <source>
        <strain evidence="4 5">SB22</strain>
    </source>
</reference>
<dbReference type="Gene3D" id="1.10.101.10">
    <property type="entry name" value="PGBD-like superfamily/PGBD"/>
    <property type="match status" value="1"/>
</dbReference>
<evidence type="ECO:0000313" key="5">
    <source>
        <dbReference type="Proteomes" id="UP000019486"/>
    </source>
</evidence>
<feature type="compositionally biased region" description="Polar residues" evidence="1">
    <location>
        <begin position="261"/>
        <end position="270"/>
    </location>
</feature>
<keyword evidence="5" id="KW-1185">Reference proteome</keyword>
<dbReference type="AlphaFoldDB" id="W9GV26"/>
<evidence type="ECO:0000313" key="4">
    <source>
        <dbReference type="EMBL" id="EWY37745.1"/>
    </source>
</evidence>
<accession>W9GV26</accession>
<proteinExistence type="predicted"/>
<gene>
    <name evidence="4" type="ORF">N825_09195</name>
</gene>
<feature type="domain" description="Peptidoglycan binding-like" evidence="3">
    <location>
        <begin position="292"/>
        <end position="332"/>
    </location>
</feature>
<feature type="region of interest" description="Disordered" evidence="1">
    <location>
        <begin position="239"/>
        <end position="272"/>
    </location>
</feature>
<protein>
    <recommendedName>
        <fullName evidence="3">Peptidoglycan binding-like domain-containing protein</fullName>
    </recommendedName>
</protein>
<dbReference type="InterPro" id="IPR002477">
    <property type="entry name" value="Peptidoglycan-bd-like"/>
</dbReference>
<dbReference type="InterPro" id="IPR036365">
    <property type="entry name" value="PGBD-like_sf"/>
</dbReference>
<dbReference type="SUPFAM" id="SSF47090">
    <property type="entry name" value="PGBD-like"/>
    <property type="match status" value="1"/>
</dbReference>
<feature type="chain" id="PRO_5004924707" description="Peptidoglycan binding-like domain-containing protein" evidence="2">
    <location>
        <begin position="33"/>
        <end position="375"/>
    </location>
</feature>
<evidence type="ECO:0000256" key="1">
    <source>
        <dbReference type="SAM" id="MobiDB-lite"/>
    </source>
</evidence>
<dbReference type="InterPro" id="IPR036366">
    <property type="entry name" value="PGBDSf"/>
</dbReference>
<dbReference type="OrthoDB" id="7948789at2"/>
<comment type="caution">
    <text evidence="4">The sequence shown here is derived from an EMBL/GenBank/DDBJ whole genome shotgun (WGS) entry which is preliminary data.</text>
</comment>
<dbReference type="Proteomes" id="UP000019486">
    <property type="component" value="Unassembled WGS sequence"/>
</dbReference>
<feature type="signal peptide" evidence="2">
    <location>
        <begin position="1"/>
        <end position="32"/>
    </location>
</feature>
<organism evidence="4 5">
    <name type="scientific">Skermanella stibiiresistens SB22</name>
    <dbReference type="NCBI Taxonomy" id="1385369"/>
    <lineage>
        <taxon>Bacteria</taxon>
        <taxon>Pseudomonadati</taxon>
        <taxon>Pseudomonadota</taxon>
        <taxon>Alphaproteobacteria</taxon>
        <taxon>Rhodospirillales</taxon>
        <taxon>Azospirillaceae</taxon>
        <taxon>Skermanella</taxon>
    </lineage>
</organism>
<dbReference type="InterPro" id="IPR031482">
    <property type="entry name" value="CBP_BcsN"/>
</dbReference>
<dbReference type="RefSeq" id="WP_037458235.1">
    <property type="nucleotide sequence ID" value="NZ_AVFL01000023.1"/>
</dbReference>
<dbReference type="Pfam" id="PF01471">
    <property type="entry name" value="PG_binding_1"/>
    <property type="match status" value="1"/>
</dbReference>
<dbReference type="EMBL" id="AVFL01000023">
    <property type="protein sequence ID" value="EWY37745.1"/>
    <property type="molecule type" value="Genomic_DNA"/>
</dbReference>
<dbReference type="PROSITE" id="PS51257">
    <property type="entry name" value="PROKAR_LIPOPROTEIN"/>
    <property type="match status" value="1"/>
</dbReference>